<dbReference type="PANTHER" id="PTHR37422">
    <property type="entry name" value="TEICHURONIC ACID BIOSYNTHESIS PROTEIN TUAE"/>
    <property type="match status" value="1"/>
</dbReference>
<dbReference type="EMBL" id="AP014546">
    <property type="protein sequence ID" value="BBB28938.1"/>
    <property type="molecule type" value="Genomic_DNA"/>
</dbReference>
<feature type="transmembrane region" description="Helical" evidence="5">
    <location>
        <begin position="5"/>
        <end position="24"/>
    </location>
</feature>
<evidence type="ECO:0000256" key="5">
    <source>
        <dbReference type="SAM" id="Phobius"/>
    </source>
</evidence>
<organism evidence="8 9">
    <name type="scientific">Neptunomonas japonica JAMM 1380</name>
    <dbReference type="NCBI Taxonomy" id="1441457"/>
    <lineage>
        <taxon>Bacteria</taxon>
        <taxon>Pseudomonadati</taxon>
        <taxon>Pseudomonadota</taxon>
        <taxon>Gammaproteobacteria</taxon>
        <taxon>Oceanospirillales</taxon>
        <taxon>Oceanospirillaceae</taxon>
        <taxon>Neptunomonas</taxon>
    </lineage>
</organism>
<dbReference type="Pfam" id="PF11846">
    <property type="entry name" value="Wzy_C_2"/>
    <property type="match status" value="1"/>
</dbReference>
<feature type="transmembrane region" description="Helical" evidence="5">
    <location>
        <begin position="219"/>
        <end position="237"/>
    </location>
</feature>
<evidence type="ECO:0000256" key="3">
    <source>
        <dbReference type="ARBA" id="ARBA00022989"/>
    </source>
</evidence>
<protein>
    <submittedName>
        <fullName evidence="8">O-antigen polymerase</fullName>
    </submittedName>
</protein>
<keyword evidence="9" id="KW-1185">Reference proteome</keyword>
<feature type="transmembrane region" description="Helical" evidence="5">
    <location>
        <begin position="419"/>
        <end position="445"/>
    </location>
</feature>
<keyword evidence="2 5" id="KW-0812">Transmembrane</keyword>
<dbReference type="RefSeq" id="WP_201349582.1">
    <property type="nucleotide sequence ID" value="NZ_AP014546.1"/>
</dbReference>
<evidence type="ECO:0000256" key="2">
    <source>
        <dbReference type="ARBA" id="ARBA00022692"/>
    </source>
</evidence>
<evidence type="ECO:0000256" key="1">
    <source>
        <dbReference type="ARBA" id="ARBA00004141"/>
    </source>
</evidence>
<feature type="transmembrane region" description="Helical" evidence="5">
    <location>
        <begin position="370"/>
        <end position="388"/>
    </location>
</feature>
<keyword evidence="3 5" id="KW-1133">Transmembrane helix</keyword>
<accession>A0A7R6P7Y8</accession>
<feature type="transmembrane region" description="Helical" evidence="5">
    <location>
        <begin position="244"/>
        <end position="263"/>
    </location>
</feature>
<dbReference type="KEGG" id="njp:NEJAP_0981"/>
<feature type="domain" description="O-antigen ligase-related" evidence="6">
    <location>
        <begin position="204"/>
        <end position="356"/>
    </location>
</feature>
<feature type="transmembrane region" description="Helical" evidence="5">
    <location>
        <begin position="36"/>
        <end position="54"/>
    </location>
</feature>
<sequence length="567" mass="63682">MRTSLINQSFFTATIFLFFSSFYFRTNLGGQGLFLPFNSVVWIAVALILALAVLRMWQQQVIRLPAYFGLIIAMPLLIMLTGFIVGLEQPLSWMLRISAILLGFFLFFGLFQFNASRRDIQSALYILCGVLSLHAFVGLIQLMPGTLLSELVPNPGNQIALGFFQQPNLQASLMATAVVLSVFMLSAPDFSNRPLWVKLLPVFCMLLSAFVLLSAGSRIGILGGGVGLVLITLSRYSLLKYRKFWTVGIFGALLIGGSAGLFINEGALRAYSKMEQLAEEGQDIRKDVYLISWEVIKDKPLLGHGIGSFQRVFHNKAAEYQLEAQGFNLGVRFSHPHNEFLLWGVESGAVGLFAFLFGVVAVCRQLLSLGWQRGGAMASILLPMALHTQVEHPFYVSAYHWVIFLFLLFVVFQTRCKTYPLYLSIAAGWLVRGGAVLLLMVVLWFSSTALYYSHHIVYVLYSGHAKPEELRSISKHPFFTNVATRYLLESLSNTEKISHGTTFTLDYARWMENSLRDEPDISVFLELIRAYNYLGDSEKKKNTVDRALYLYRDNPLILAASKEILVD</sequence>
<dbReference type="AlphaFoldDB" id="A0A7R6P7Y8"/>
<name>A0A7R6P7Y8_9GAMM</name>
<dbReference type="InterPro" id="IPR051533">
    <property type="entry name" value="WaaL-like"/>
</dbReference>
<feature type="transmembrane region" description="Helical" evidence="5">
    <location>
        <begin position="66"/>
        <end position="87"/>
    </location>
</feature>
<feature type="transmembrane region" description="Helical" evidence="5">
    <location>
        <begin position="123"/>
        <end position="143"/>
    </location>
</feature>
<dbReference type="PANTHER" id="PTHR37422:SF13">
    <property type="entry name" value="LIPOPOLYSACCHARIDE BIOSYNTHESIS PROTEIN PA4999-RELATED"/>
    <property type="match status" value="1"/>
</dbReference>
<feature type="transmembrane region" description="Helical" evidence="5">
    <location>
        <begin position="195"/>
        <end position="213"/>
    </location>
</feature>
<feature type="domain" description="Virulence factor membrane-bound polymerase C-terminal" evidence="7">
    <location>
        <begin position="377"/>
        <end position="554"/>
    </location>
</feature>
<dbReference type="InterPro" id="IPR021797">
    <property type="entry name" value="Wzy_C_2"/>
</dbReference>
<feature type="transmembrane region" description="Helical" evidence="5">
    <location>
        <begin position="93"/>
        <end position="111"/>
    </location>
</feature>
<comment type="subcellular location">
    <subcellularLocation>
        <location evidence="1">Membrane</location>
        <topology evidence="1">Multi-pass membrane protein</topology>
    </subcellularLocation>
</comment>
<gene>
    <name evidence="8" type="primary">wzy</name>
    <name evidence="8" type="ORF">NEJAP_0981</name>
</gene>
<evidence type="ECO:0000259" key="7">
    <source>
        <dbReference type="Pfam" id="PF11846"/>
    </source>
</evidence>
<evidence type="ECO:0000259" key="6">
    <source>
        <dbReference type="Pfam" id="PF04932"/>
    </source>
</evidence>
<feature type="transmembrane region" description="Helical" evidence="5">
    <location>
        <begin position="340"/>
        <end position="363"/>
    </location>
</feature>
<evidence type="ECO:0000313" key="8">
    <source>
        <dbReference type="EMBL" id="BBB28938.1"/>
    </source>
</evidence>
<dbReference type="GO" id="GO:0016020">
    <property type="term" value="C:membrane"/>
    <property type="evidence" value="ECO:0007669"/>
    <property type="project" value="UniProtKB-SubCell"/>
</dbReference>
<feature type="transmembrane region" description="Helical" evidence="5">
    <location>
        <begin position="169"/>
        <end position="188"/>
    </location>
</feature>
<dbReference type="Pfam" id="PF04932">
    <property type="entry name" value="Wzy_C"/>
    <property type="match status" value="1"/>
</dbReference>
<dbReference type="InterPro" id="IPR007016">
    <property type="entry name" value="O-antigen_ligase-rel_domated"/>
</dbReference>
<proteinExistence type="predicted"/>
<feature type="transmembrane region" description="Helical" evidence="5">
    <location>
        <begin position="394"/>
        <end position="412"/>
    </location>
</feature>
<reference evidence="8 9" key="1">
    <citation type="journal article" date="2008" name="Int. J. Syst. Evol. Microbiol.">
        <title>Neptunomonas japonica sp. nov., an Osedax japonicus symbiont-like bacterium isolated from sediment adjacent to sperm whale carcasses off Kagoshima, Japan.</title>
        <authorList>
            <person name="Miyazaki M."/>
            <person name="Nogi Y."/>
            <person name="Fujiwara Y."/>
            <person name="Kawato M."/>
            <person name="Kubokawa K."/>
            <person name="Horikoshi K."/>
        </authorList>
    </citation>
    <scope>NUCLEOTIDE SEQUENCE [LARGE SCALE GENOMIC DNA]</scope>
    <source>
        <strain evidence="8 9">JAMM 1380</strain>
    </source>
</reference>
<dbReference type="Proteomes" id="UP000595332">
    <property type="component" value="Chromosome"/>
</dbReference>
<evidence type="ECO:0000256" key="4">
    <source>
        <dbReference type="ARBA" id="ARBA00023136"/>
    </source>
</evidence>
<evidence type="ECO:0000313" key="9">
    <source>
        <dbReference type="Proteomes" id="UP000595332"/>
    </source>
</evidence>
<keyword evidence="4 5" id="KW-0472">Membrane</keyword>